<dbReference type="PATRIC" id="fig|1194972.3.peg.4223"/>
<keyword evidence="3 5" id="KW-1133">Transmembrane helix</keyword>
<feature type="transmembrane region" description="Helical" evidence="5">
    <location>
        <begin position="46"/>
        <end position="65"/>
    </location>
</feature>
<dbReference type="InterPro" id="IPR003807">
    <property type="entry name" value="DUF202"/>
</dbReference>
<keyword evidence="4 5" id="KW-0472">Membrane</keyword>
<name>K0UNS6_MYCVA</name>
<dbReference type="RefSeq" id="WP_003931528.1">
    <property type="nucleotide sequence ID" value="NZ_JH814693.1"/>
</dbReference>
<evidence type="ECO:0000256" key="3">
    <source>
        <dbReference type="ARBA" id="ARBA00022989"/>
    </source>
</evidence>
<reference evidence="7 8" key="1">
    <citation type="journal article" date="2012" name="J. Bacteriol.">
        <title>Complete Genome Sequence of Mycobacterium vaccae Type Strain ATCC 25954.</title>
        <authorList>
            <person name="Ho Y.S."/>
            <person name="Adroub S.A."/>
            <person name="Abadi M."/>
            <person name="Al Alwan B."/>
            <person name="Alkhateeb R."/>
            <person name="Gao G."/>
            <person name="Ragab A."/>
            <person name="Ali S."/>
            <person name="van Soolingen D."/>
            <person name="Bitter W."/>
            <person name="Pain A."/>
            <person name="Abdallah A.M."/>
        </authorList>
    </citation>
    <scope>NUCLEOTIDE SEQUENCE [LARGE SCALE GENOMIC DNA]</scope>
    <source>
        <strain evidence="7 8">ATCC 25954</strain>
    </source>
</reference>
<evidence type="ECO:0000256" key="2">
    <source>
        <dbReference type="ARBA" id="ARBA00022692"/>
    </source>
</evidence>
<proteinExistence type="predicted"/>
<dbReference type="EMBL" id="ALQA01000054">
    <property type="protein sequence ID" value="EJZ06730.1"/>
    <property type="molecule type" value="Genomic_DNA"/>
</dbReference>
<accession>K0UNS6</accession>
<organism evidence="7 8">
    <name type="scientific">Mycolicibacterium vaccae ATCC 25954</name>
    <dbReference type="NCBI Taxonomy" id="1194972"/>
    <lineage>
        <taxon>Bacteria</taxon>
        <taxon>Bacillati</taxon>
        <taxon>Actinomycetota</taxon>
        <taxon>Actinomycetes</taxon>
        <taxon>Mycobacteriales</taxon>
        <taxon>Mycobacteriaceae</taxon>
        <taxon>Mycolicibacterium</taxon>
    </lineage>
</organism>
<feature type="domain" description="DUF202" evidence="6">
    <location>
        <begin position="8"/>
        <end position="70"/>
    </location>
</feature>
<keyword evidence="8" id="KW-1185">Reference proteome</keyword>
<evidence type="ECO:0000256" key="4">
    <source>
        <dbReference type="ARBA" id="ARBA00023136"/>
    </source>
</evidence>
<dbReference type="AlphaFoldDB" id="K0UNS6"/>
<feature type="transmembrane region" description="Helical" evidence="5">
    <location>
        <begin position="90"/>
        <end position="111"/>
    </location>
</feature>
<dbReference type="GO" id="GO:0012505">
    <property type="term" value="C:endomembrane system"/>
    <property type="evidence" value="ECO:0007669"/>
    <property type="project" value="UniProtKB-SubCell"/>
</dbReference>
<sequence>MARRAPSKPGLPAERTLLSWERSAFGFLVGGALILLRQHGPLGPERLWLAITAALLALLVLVLGYRRSRQIRGSTVVAGRVLLAAPQTEVVLIGAATIVFALAVAGALLFAW</sequence>
<dbReference type="Pfam" id="PF02656">
    <property type="entry name" value="DUF202"/>
    <property type="match status" value="1"/>
</dbReference>
<protein>
    <recommendedName>
        <fullName evidence="6">DUF202 domain-containing protein</fullName>
    </recommendedName>
</protein>
<dbReference type="Proteomes" id="UP000006072">
    <property type="component" value="Unassembled WGS sequence"/>
</dbReference>
<evidence type="ECO:0000313" key="7">
    <source>
        <dbReference type="EMBL" id="EJZ06730.1"/>
    </source>
</evidence>
<comment type="caution">
    <text evidence="7">The sequence shown here is derived from an EMBL/GenBank/DDBJ whole genome shotgun (WGS) entry which is preliminary data.</text>
</comment>
<feature type="transmembrane region" description="Helical" evidence="5">
    <location>
        <begin position="20"/>
        <end position="40"/>
    </location>
</feature>
<evidence type="ECO:0000259" key="6">
    <source>
        <dbReference type="Pfam" id="PF02656"/>
    </source>
</evidence>
<comment type="subcellular location">
    <subcellularLocation>
        <location evidence="1">Endomembrane system</location>
        <topology evidence="1">Multi-pass membrane protein</topology>
    </subcellularLocation>
</comment>
<evidence type="ECO:0000256" key="1">
    <source>
        <dbReference type="ARBA" id="ARBA00004127"/>
    </source>
</evidence>
<dbReference type="HOGENOM" id="CLU_2343698_0_0_11"/>
<dbReference type="eggNOG" id="ENOG5032AJX">
    <property type="taxonomic scope" value="Bacteria"/>
</dbReference>
<evidence type="ECO:0000256" key="5">
    <source>
        <dbReference type="SAM" id="Phobius"/>
    </source>
</evidence>
<keyword evidence="2 5" id="KW-0812">Transmembrane</keyword>
<evidence type="ECO:0000313" key="8">
    <source>
        <dbReference type="Proteomes" id="UP000006072"/>
    </source>
</evidence>
<gene>
    <name evidence="7" type="ORF">MVAC_21178</name>
</gene>